<organism evidence="4 5">
    <name type="scientific">Chiayiivirga flava</name>
    <dbReference type="NCBI Taxonomy" id="659595"/>
    <lineage>
        <taxon>Bacteria</taxon>
        <taxon>Pseudomonadati</taxon>
        <taxon>Pseudomonadota</taxon>
        <taxon>Gammaproteobacteria</taxon>
        <taxon>Lysobacterales</taxon>
        <taxon>Lysobacteraceae</taxon>
        <taxon>Chiayiivirga</taxon>
    </lineage>
</organism>
<dbReference type="InterPro" id="IPR000182">
    <property type="entry name" value="GNAT_dom"/>
</dbReference>
<name>A0A7W8D2C4_9GAMM</name>
<dbReference type="AlphaFoldDB" id="A0A7W8D2C4"/>
<dbReference type="Proteomes" id="UP000521199">
    <property type="component" value="Unassembled WGS sequence"/>
</dbReference>
<evidence type="ECO:0000313" key="5">
    <source>
        <dbReference type="Proteomes" id="UP000521199"/>
    </source>
</evidence>
<dbReference type="Gene3D" id="3.40.630.30">
    <property type="match status" value="1"/>
</dbReference>
<protein>
    <submittedName>
        <fullName evidence="4">GNAT superfamily N-acetyltransferase</fullName>
    </submittedName>
</protein>
<evidence type="ECO:0000313" key="4">
    <source>
        <dbReference type="EMBL" id="MBB5206549.1"/>
    </source>
</evidence>
<dbReference type="EMBL" id="JACHHP010000001">
    <property type="protein sequence ID" value="MBB5206549.1"/>
    <property type="molecule type" value="Genomic_DNA"/>
</dbReference>
<dbReference type="CDD" id="cd04301">
    <property type="entry name" value="NAT_SF"/>
    <property type="match status" value="1"/>
</dbReference>
<keyword evidence="5" id="KW-1185">Reference proteome</keyword>
<dbReference type="Pfam" id="PF00583">
    <property type="entry name" value="Acetyltransf_1"/>
    <property type="match status" value="1"/>
</dbReference>
<keyword evidence="2" id="KW-0012">Acyltransferase</keyword>
<evidence type="ECO:0000256" key="2">
    <source>
        <dbReference type="ARBA" id="ARBA00023315"/>
    </source>
</evidence>
<keyword evidence="1 4" id="KW-0808">Transferase</keyword>
<dbReference type="PANTHER" id="PTHR43072">
    <property type="entry name" value="N-ACETYLTRANSFERASE"/>
    <property type="match status" value="1"/>
</dbReference>
<sequence length="181" mass="20005">MSQTLAPTNPAATARWVETLRDGSQVLIRPMHADDASAERAFIRALSSESRRMRFLGQIGVPSDATIERLTHVDVATEAAFVAKPVGGEDGPIVGVARFGMDRSNVRCECAVVVDDHWQHRGLGTRLMQHLIDVARQRGVRAMYSIDAAENQPMAELARYLGFTRRSDPDDRSQVIHELAL</sequence>
<reference evidence="4 5" key="1">
    <citation type="submission" date="2020-08" db="EMBL/GenBank/DDBJ databases">
        <title>Genomic Encyclopedia of Type Strains, Phase IV (KMG-IV): sequencing the most valuable type-strain genomes for metagenomic binning, comparative biology and taxonomic classification.</title>
        <authorList>
            <person name="Goeker M."/>
        </authorList>
    </citation>
    <scope>NUCLEOTIDE SEQUENCE [LARGE SCALE GENOMIC DNA]</scope>
    <source>
        <strain evidence="4 5">DSM 24163</strain>
    </source>
</reference>
<dbReference type="RefSeq" id="WP_343059115.1">
    <property type="nucleotide sequence ID" value="NZ_JACHHP010000001.1"/>
</dbReference>
<dbReference type="GO" id="GO:0016747">
    <property type="term" value="F:acyltransferase activity, transferring groups other than amino-acyl groups"/>
    <property type="evidence" value="ECO:0007669"/>
    <property type="project" value="InterPro"/>
</dbReference>
<evidence type="ECO:0000256" key="1">
    <source>
        <dbReference type="ARBA" id="ARBA00022679"/>
    </source>
</evidence>
<proteinExistence type="predicted"/>
<dbReference type="InterPro" id="IPR016181">
    <property type="entry name" value="Acyl_CoA_acyltransferase"/>
</dbReference>
<evidence type="ECO:0000259" key="3">
    <source>
        <dbReference type="PROSITE" id="PS51186"/>
    </source>
</evidence>
<feature type="domain" description="N-acetyltransferase" evidence="3">
    <location>
        <begin position="26"/>
        <end position="181"/>
    </location>
</feature>
<comment type="caution">
    <text evidence="4">The sequence shown here is derived from an EMBL/GenBank/DDBJ whole genome shotgun (WGS) entry which is preliminary data.</text>
</comment>
<accession>A0A7W8D2C4</accession>
<dbReference type="PROSITE" id="PS51186">
    <property type="entry name" value="GNAT"/>
    <property type="match status" value="1"/>
</dbReference>
<dbReference type="SUPFAM" id="SSF55729">
    <property type="entry name" value="Acyl-CoA N-acyltransferases (Nat)"/>
    <property type="match status" value="1"/>
</dbReference>
<gene>
    <name evidence="4" type="ORF">HNQ52_000065</name>
</gene>
<dbReference type="PANTHER" id="PTHR43072:SF23">
    <property type="entry name" value="UPF0039 PROTEIN C11D3.02C"/>
    <property type="match status" value="1"/>
</dbReference>